<feature type="compositionally biased region" description="Polar residues" evidence="1">
    <location>
        <begin position="462"/>
        <end position="488"/>
    </location>
</feature>
<sequence>MAYRMTGDYGRQCQTEYHNPDQPQFNPNPTSLKPMPGRNYTPIPVRSRTTEHPPIHTRQISEAPEYFDSSSQQLFDYMNHVAQFPKGAKRNHELKTILYAINHLNKERNPNVRKLTQHMHQTRLIPFSPERLEIFDSNFPGSLEGAVRAKTTERAHFLKSGGRNFSLEEVKAAIEWLSEIHDSDTLFLLQNARELYRFRTELEPNDKTYEARILQNMSHHTASQPPASKPEPVKRDYVTRQLEQHTRRETSSPKTHVSPEASASTESRYSQISFRGCGNPTIRDFDQKAPVATLVTQLIEKGHPLHSHGIMFAGKMISEGDDLLLNMSSGGHNPQSVNGIHLLTNEDLLDPLKIYIECFTWKDSHNQRHSLMDKKYNEPDKIEAALVTLFRQSRGLPVDTPINDAEFLRLRQMLVTVKEHIGESTRLVNHREKAETYFQTLLTCMDLHRYPGKSPIGKDKPSTSVPRSHQPAPRQTTSPENYQPVQRTTYTAPRIEPLFLKISSSQSWPLFKSVQ</sequence>
<organism evidence="2 3">
    <name type="scientific">Parendozoicomonas callyspongiae</name>
    <dbReference type="NCBI Taxonomy" id="2942213"/>
    <lineage>
        <taxon>Bacteria</taxon>
        <taxon>Pseudomonadati</taxon>
        <taxon>Pseudomonadota</taxon>
        <taxon>Gammaproteobacteria</taxon>
        <taxon>Oceanospirillales</taxon>
        <taxon>Endozoicomonadaceae</taxon>
        <taxon>Parendozoicomonas</taxon>
    </lineage>
</organism>
<name>A0ABT0PM32_9GAMM</name>
<proteinExistence type="predicted"/>
<reference evidence="2 3" key="1">
    <citation type="submission" date="2022-05" db="EMBL/GenBank/DDBJ databases">
        <authorList>
            <person name="Park J.-S."/>
        </authorList>
    </citation>
    <scope>NUCLEOTIDE SEQUENCE [LARGE SCALE GENOMIC DNA]</scope>
    <source>
        <strain evidence="2 3">2012CJ34-2</strain>
    </source>
</reference>
<evidence type="ECO:0000256" key="1">
    <source>
        <dbReference type="SAM" id="MobiDB-lite"/>
    </source>
</evidence>
<feature type="compositionally biased region" description="Polar residues" evidence="1">
    <location>
        <begin position="261"/>
        <end position="270"/>
    </location>
</feature>
<dbReference type="RefSeq" id="WP_249701130.1">
    <property type="nucleotide sequence ID" value="NZ_JAMFLX010000026.1"/>
</dbReference>
<feature type="region of interest" description="Disordered" evidence="1">
    <location>
        <begin position="16"/>
        <end position="37"/>
    </location>
</feature>
<dbReference type="Proteomes" id="UP001203338">
    <property type="component" value="Unassembled WGS sequence"/>
</dbReference>
<feature type="region of interest" description="Disordered" evidence="1">
    <location>
        <begin position="241"/>
        <end position="270"/>
    </location>
</feature>
<evidence type="ECO:0000313" key="2">
    <source>
        <dbReference type="EMBL" id="MCL6271513.1"/>
    </source>
</evidence>
<feature type="compositionally biased region" description="Polar residues" evidence="1">
    <location>
        <begin position="16"/>
        <end position="31"/>
    </location>
</feature>
<dbReference type="EMBL" id="JAMFLX010000026">
    <property type="protein sequence ID" value="MCL6271513.1"/>
    <property type="molecule type" value="Genomic_DNA"/>
</dbReference>
<comment type="caution">
    <text evidence="2">The sequence shown here is derived from an EMBL/GenBank/DDBJ whole genome shotgun (WGS) entry which is preliminary data.</text>
</comment>
<keyword evidence="3" id="KW-1185">Reference proteome</keyword>
<feature type="region of interest" description="Disordered" evidence="1">
    <location>
        <begin position="452"/>
        <end position="488"/>
    </location>
</feature>
<accession>A0ABT0PM32</accession>
<protein>
    <submittedName>
        <fullName evidence="2">Uncharacterized protein</fullName>
    </submittedName>
</protein>
<gene>
    <name evidence="2" type="ORF">M3P05_16470</name>
</gene>
<evidence type="ECO:0000313" key="3">
    <source>
        <dbReference type="Proteomes" id="UP001203338"/>
    </source>
</evidence>
<feature type="compositionally biased region" description="Basic and acidic residues" evidence="1">
    <location>
        <begin position="241"/>
        <end position="251"/>
    </location>
</feature>